<proteinExistence type="predicted"/>
<feature type="compositionally biased region" description="Basic and acidic residues" evidence="1">
    <location>
        <begin position="691"/>
        <end position="705"/>
    </location>
</feature>
<protein>
    <recommendedName>
        <fullName evidence="4">Copia protein</fullName>
    </recommendedName>
</protein>
<feature type="region of interest" description="Disordered" evidence="1">
    <location>
        <begin position="428"/>
        <end position="447"/>
    </location>
</feature>
<feature type="compositionally biased region" description="Basic and acidic residues" evidence="1">
    <location>
        <begin position="885"/>
        <end position="904"/>
    </location>
</feature>
<dbReference type="Proteomes" id="UP001178507">
    <property type="component" value="Unassembled WGS sequence"/>
</dbReference>
<evidence type="ECO:0008006" key="4">
    <source>
        <dbReference type="Google" id="ProtNLM"/>
    </source>
</evidence>
<dbReference type="PANTHER" id="PTHR11439:SF467">
    <property type="entry name" value="INTEGRASE CATALYTIC DOMAIN-CONTAINING PROTEIN"/>
    <property type="match status" value="1"/>
</dbReference>
<feature type="compositionally biased region" description="Low complexity" evidence="1">
    <location>
        <begin position="905"/>
        <end position="914"/>
    </location>
</feature>
<evidence type="ECO:0000313" key="2">
    <source>
        <dbReference type="EMBL" id="CAJ1385948.1"/>
    </source>
</evidence>
<feature type="region of interest" description="Disordered" evidence="1">
    <location>
        <begin position="691"/>
        <end position="722"/>
    </location>
</feature>
<accession>A0AA36IDX4</accession>
<sequence>MVEFEAGARKDPKPCGYLVIYVDDFLAVGPTSLVENVIKRINQEWVCSAPEWVNKAGWTKFCGMELKWDEDGETLRVAQPSYISELMQRHEVVMAKPAPFYKPEVPENPVVTQDGIREAQGLVGELLWVSVRTRPDVAFGVSWMSQHVTRCPLEVVKAGKDMMAYLYGTKDLGLVYGRCLGDRGAEGNLPFARSMRRLEMYADISFAPQGEKSHQGVLGFYGGALVQWESGRQPFCTLSTAEAELVGYIEAMIMGDSLCAILDITEGGCWSAKEAERVIYGDNTAALAIVQSPSGPWRTRHLRLRSNVLRERVREGEWQIRHLPASGLVADYLTKAVAARTQWLRFYSMAGMIKDESEVVSRPGPGEADGGRVIGKEAAVKVAAMSGLMGLIACWKPQDRGSCLIRDVCLASLGVGVGFVLKGQWAQPKRETRSARENEPAAREDNPMRVAKMVREDEPTAVEDPFVTSRWARENEPAPRVNPVDLCRRPFYHCPTGCPASVGKGQVPIGAPGEPWPEPPGGPDRGSLDEEPEDFWEVTFERDFIVATRIHMLRRNRDFQPDPRNMPPGVNATMLEGRRQTNLVFVDIRRGRRVINDNWRTDVFREADAWTGSTTFVAPLRGNVGLRDLGITSLPGERERSRSPRDDNNPDDAGPARPRIGNTHVRAPQEREVRPRLRALRWLLKKPSSEEKIEEKKIEEEKKSEDPEEDSHQGGPALPWELDQYKVPPMLKNKNKDEWDWSQPGWAIRAHGKPRKRKFHPIHREFPLDAAQLESRRITVKLHTGTSPLGIRSVVEDSWTAHQERQRTSQMQPWRGYTFFRIKVGKAQNSGGRSTRNRARASTSVDPRAIGSGGGEVHHGYARGSSEKRGKDAGPVLTFPETETFEDRRPQGVFRDEESDKRASSSDSSNWDVV</sequence>
<dbReference type="AlphaFoldDB" id="A0AA36IDX4"/>
<evidence type="ECO:0000256" key="1">
    <source>
        <dbReference type="SAM" id="MobiDB-lite"/>
    </source>
</evidence>
<feature type="region of interest" description="Disordered" evidence="1">
    <location>
        <begin position="508"/>
        <end position="530"/>
    </location>
</feature>
<evidence type="ECO:0000313" key="3">
    <source>
        <dbReference type="Proteomes" id="UP001178507"/>
    </source>
</evidence>
<reference evidence="2" key="1">
    <citation type="submission" date="2023-08" db="EMBL/GenBank/DDBJ databases">
        <authorList>
            <person name="Chen Y."/>
            <person name="Shah S."/>
            <person name="Dougan E. K."/>
            <person name="Thang M."/>
            <person name="Chan C."/>
        </authorList>
    </citation>
    <scope>NUCLEOTIDE SEQUENCE</scope>
</reference>
<feature type="compositionally biased region" description="Low complexity" evidence="1">
    <location>
        <begin position="829"/>
        <end position="844"/>
    </location>
</feature>
<keyword evidence="3" id="KW-1185">Reference proteome</keyword>
<feature type="region of interest" description="Disordered" evidence="1">
    <location>
        <begin position="627"/>
        <end position="671"/>
    </location>
</feature>
<name>A0AA36IDX4_9DINO</name>
<dbReference type="EMBL" id="CAUJNA010001308">
    <property type="protein sequence ID" value="CAJ1385948.1"/>
    <property type="molecule type" value="Genomic_DNA"/>
</dbReference>
<dbReference type="CDD" id="cd09272">
    <property type="entry name" value="RNase_HI_RT_Ty1"/>
    <property type="match status" value="1"/>
</dbReference>
<feature type="compositionally biased region" description="Basic and acidic residues" evidence="1">
    <location>
        <begin position="636"/>
        <end position="648"/>
    </location>
</feature>
<dbReference type="PANTHER" id="PTHR11439">
    <property type="entry name" value="GAG-POL-RELATED RETROTRANSPOSON"/>
    <property type="match status" value="1"/>
</dbReference>
<comment type="caution">
    <text evidence="2">The sequence shown here is derived from an EMBL/GenBank/DDBJ whole genome shotgun (WGS) entry which is preliminary data.</text>
</comment>
<organism evidence="2 3">
    <name type="scientific">Effrenium voratum</name>
    <dbReference type="NCBI Taxonomy" id="2562239"/>
    <lineage>
        <taxon>Eukaryota</taxon>
        <taxon>Sar</taxon>
        <taxon>Alveolata</taxon>
        <taxon>Dinophyceae</taxon>
        <taxon>Suessiales</taxon>
        <taxon>Symbiodiniaceae</taxon>
        <taxon>Effrenium</taxon>
    </lineage>
</organism>
<feature type="region of interest" description="Disordered" evidence="1">
    <location>
        <begin position="825"/>
        <end position="914"/>
    </location>
</feature>
<gene>
    <name evidence="2" type="ORF">EVOR1521_LOCUS12425</name>
</gene>